<dbReference type="EMBL" id="UZAH01026062">
    <property type="protein sequence ID" value="VDO74999.1"/>
    <property type="molecule type" value="Genomic_DNA"/>
</dbReference>
<evidence type="ECO:0000313" key="1">
    <source>
        <dbReference type="EMBL" id="VDO74999.1"/>
    </source>
</evidence>
<dbReference type="Proteomes" id="UP000050761">
    <property type="component" value="Unassembled WGS sequence"/>
</dbReference>
<sequence>MLNGDLTAGSGDYGCRGHNHRFRPNFSQGDLALNNDLTEEMLLGEEMPASMIRVEDLIRNDIWEALRSEVKLARTCDLSRSDEWDPHVLMPVAKERICKERGRGTYVEHRLLSIFMNESDEERRRYLMQNQSHVFVTMAGVEQAYAYFHENCEQVKKALMTHDESKVVLTYTSGIHVDPSLLSDLTNAGIRFARNHDWAERIVILPGDVEVLTYHNLYDVYSDLQTRNKIRACIFVSPKSDKPFDQEDWISLAARMSHFVRQGIKLIAISGLRGARAWETTRLLMHVMWFAKQRKCNRHDDSVPQLAEPFSAMGELVRPDFPESYPVTASKAFFEKLEVAVKPHTGTELWHVRAKPCGRNAVFKKNRQRKCDEHGHRPRVPMYHHYQQRGRELHRGRGSSSPF</sequence>
<proteinExistence type="predicted"/>
<accession>A0A3P7YDP9</accession>
<dbReference type="WBParaSite" id="HPBE_0000811201-mRNA-1">
    <property type="protein sequence ID" value="HPBE_0000811201-mRNA-1"/>
    <property type="gene ID" value="HPBE_0000811201"/>
</dbReference>
<name>A0A183FLH1_HELPZ</name>
<dbReference type="AlphaFoldDB" id="A0A183FLH1"/>
<evidence type="ECO:0000313" key="3">
    <source>
        <dbReference type="WBParaSite" id="HPBE_0000811201-mRNA-1"/>
    </source>
</evidence>
<evidence type="ECO:0000313" key="2">
    <source>
        <dbReference type="Proteomes" id="UP000050761"/>
    </source>
</evidence>
<protein>
    <submittedName>
        <fullName evidence="3">NYN domain-containing protein</fullName>
    </submittedName>
</protein>
<gene>
    <name evidence="1" type="ORF">HPBE_LOCUS8113</name>
</gene>
<keyword evidence="2" id="KW-1185">Reference proteome</keyword>
<organism evidence="2 3">
    <name type="scientific">Heligmosomoides polygyrus</name>
    <name type="common">Parasitic roundworm</name>
    <dbReference type="NCBI Taxonomy" id="6339"/>
    <lineage>
        <taxon>Eukaryota</taxon>
        <taxon>Metazoa</taxon>
        <taxon>Ecdysozoa</taxon>
        <taxon>Nematoda</taxon>
        <taxon>Chromadorea</taxon>
        <taxon>Rhabditida</taxon>
        <taxon>Rhabditina</taxon>
        <taxon>Rhabditomorpha</taxon>
        <taxon>Strongyloidea</taxon>
        <taxon>Heligmosomidae</taxon>
        <taxon>Heligmosomoides</taxon>
    </lineage>
</organism>
<reference evidence="3" key="2">
    <citation type="submission" date="2019-09" db="UniProtKB">
        <authorList>
            <consortium name="WormBaseParasite"/>
        </authorList>
    </citation>
    <scope>IDENTIFICATION</scope>
</reference>
<reference evidence="1 2" key="1">
    <citation type="submission" date="2018-11" db="EMBL/GenBank/DDBJ databases">
        <authorList>
            <consortium name="Pathogen Informatics"/>
        </authorList>
    </citation>
    <scope>NUCLEOTIDE SEQUENCE [LARGE SCALE GENOMIC DNA]</scope>
</reference>
<accession>A0A183FLH1</accession>